<dbReference type="OrthoDB" id="1440774at2"/>
<dbReference type="STRING" id="683124.SAMN05444337_0890"/>
<accession>A0A1M6EA77</accession>
<organism evidence="1 2">
    <name type="scientific">Flavobacterium haoranii</name>
    <dbReference type="NCBI Taxonomy" id="683124"/>
    <lineage>
        <taxon>Bacteria</taxon>
        <taxon>Pseudomonadati</taxon>
        <taxon>Bacteroidota</taxon>
        <taxon>Flavobacteriia</taxon>
        <taxon>Flavobacteriales</taxon>
        <taxon>Flavobacteriaceae</taxon>
        <taxon>Flavobacterium</taxon>
    </lineage>
</organism>
<dbReference type="RefSeq" id="WP_072782084.1">
    <property type="nucleotide sequence ID" value="NZ_FQZH01000001.1"/>
</dbReference>
<gene>
    <name evidence="1" type="ORF">SAMN05444337_0890</name>
</gene>
<sequence>MLFRYIFLLLFVSNVFSQEKGLVYYGFIDAIGIGNSKGPDYNSYLLFNKEQSYYVTCKDSLENVIEKEAQKTYENEEGGGAIYNGLKVSEKGDQVVYHIEKNTMWSNFLYEKQIYVKEVAPKIDWKIGKETKKIGVFNCKRATANFRGRNYTAWFTTEIPLPFGPWKFQGLPGLILEVYDTNKNVHWYFKTIEYPSKSNEKLKYISKPVKEKLNSYSEYKLLQKKIKEKATDKNKLISKQFPGVTFIDPEIKQMFIECEE</sequence>
<dbReference type="AlphaFoldDB" id="A0A1M6EA77"/>
<dbReference type="EMBL" id="FQZH01000001">
    <property type="protein sequence ID" value="SHI82323.1"/>
    <property type="molecule type" value="Genomic_DNA"/>
</dbReference>
<dbReference type="NCBIfam" id="TIGR01200">
    <property type="entry name" value="GLPGLI"/>
    <property type="match status" value="1"/>
</dbReference>
<dbReference type="Proteomes" id="UP000184232">
    <property type="component" value="Unassembled WGS sequence"/>
</dbReference>
<proteinExistence type="predicted"/>
<protein>
    <submittedName>
        <fullName evidence="1">GLPGLI family protein</fullName>
    </submittedName>
</protein>
<evidence type="ECO:0000313" key="2">
    <source>
        <dbReference type="Proteomes" id="UP000184232"/>
    </source>
</evidence>
<reference evidence="1 2" key="1">
    <citation type="submission" date="2016-11" db="EMBL/GenBank/DDBJ databases">
        <authorList>
            <person name="Jaros S."/>
            <person name="Januszkiewicz K."/>
            <person name="Wedrychowicz H."/>
        </authorList>
    </citation>
    <scope>NUCLEOTIDE SEQUENCE [LARGE SCALE GENOMIC DNA]</scope>
    <source>
        <strain evidence="1 2">DSM 22807</strain>
    </source>
</reference>
<name>A0A1M6EA77_9FLAO</name>
<dbReference type="InterPro" id="IPR005901">
    <property type="entry name" value="GLPGLI"/>
</dbReference>
<evidence type="ECO:0000313" key="1">
    <source>
        <dbReference type="EMBL" id="SHI82323.1"/>
    </source>
</evidence>
<keyword evidence="2" id="KW-1185">Reference proteome</keyword>
<dbReference type="Pfam" id="PF09697">
    <property type="entry name" value="Porph_ging"/>
    <property type="match status" value="1"/>
</dbReference>